<protein>
    <submittedName>
        <fullName evidence="2">Uncharacterized protein</fullName>
    </submittedName>
</protein>
<name>A0A8T8WXM9_ASPJA</name>
<keyword evidence="3" id="KW-1185">Reference proteome</keyword>
<dbReference type="Proteomes" id="UP000249497">
    <property type="component" value="Unassembled WGS sequence"/>
</dbReference>
<evidence type="ECO:0000256" key="1">
    <source>
        <dbReference type="SAM" id="SignalP"/>
    </source>
</evidence>
<organism evidence="2 3">
    <name type="scientific">Aspergillus japonicus CBS 114.51</name>
    <dbReference type="NCBI Taxonomy" id="1448312"/>
    <lineage>
        <taxon>Eukaryota</taxon>
        <taxon>Fungi</taxon>
        <taxon>Dikarya</taxon>
        <taxon>Ascomycota</taxon>
        <taxon>Pezizomycotina</taxon>
        <taxon>Eurotiomycetes</taxon>
        <taxon>Eurotiomycetidae</taxon>
        <taxon>Eurotiales</taxon>
        <taxon>Aspergillaceae</taxon>
        <taxon>Aspergillus</taxon>
        <taxon>Aspergillus subgen. Circumdati</taxon>
    </lineage>
</organism>
<dbReference type="EMBL" id="KZ824808">
    <property type="protein sequence ID" value="RAH80049.1"/>
    <property type="molecule type" value="Genomic_DNA"/>
</dbReference>
<evidence type="ECO:0000313" key="2">
    <source>
        <dbReference type="EMBL" id="RAH80049.1"/>
    </source>
</evidence>
<reference evidence="2 3" key="1">
    <citation type="submission" date="2018-02" db="EMBL/GenBank/DDBJ databases">
        <title>The genomes of Aspergillus section Nigri reveals drivers in fungal speciation.</title>
        <authorList>
            <consortium name="DOE Joint Genome Institute"/>
            <person name="Vesth T.C."/>
            <person name="Nybo J."/>
            <person name="Theobald S."/>
            <person name="Brandl J."/>
            <person name="Frisvad J.C."/>
            <person name="Nielsen K.F."/>
            <person name="Lyhne E.K."/>
            <person name="Kogle M.E."/>
            <person name="Kuo A."/>
            <person name="Riley R."/>
            <person name="Clum A."/>
            <person name="Nolan M."/>
            <person name="Lipzen A."/>
            <person name="Salamov A."/>
            <person name="Henrissat B."/>
            <person name="Wiebenga A."/>
            <person name="De vries R.P."/>
            <person name="Grigoriev I.V."/>
            <person name="Mortensen U.H."/>
            <person name="Andersen M.R."/>
            <person name="Baker S.E."/>
        </authorList>
    </citation>
    <scope>NUCLEOTIDE SEQUENCE [LARGE SCALE GENOMIC DNA]</scope>
    <source>
        <strain evidence="2 3">CBS 114.51</strain>
    </source>
</reference>
<feature type="chain" id="PRO_5035817999" evidence="1">
    <location>
        <begin position="29"/>
        <end position="146"/>
    </location>
</feature>
<dbReference type="RefSeq" id="XP_025525943.1">
    <property type="nucleotide sequence ID" value="XM_025670740.1"/>
</dbReference>
<dbReference type="AlphaFoldDB" id="A0A8T8WXM9"/>
<accession>A0A8T8WXM9</accession>
<dbReference type="OrthoDB" id="4419760at2759"/>
<proteinExistence type="predicted"/>
<sequence>MRFSLIALAVFAAASAAMKLSDVPGTEANPLDLDSNYVVQWTYNENERDKPVWVALSHYDQGGYSECYLLSGQLRAGDGSFRIPTHPVSQPVTQVYMTQALIFRPSLAYSTGYRFRLHQTNQCVANPGIEDQTNQFRLKPYYPPTN</sequence>
<feature type="signal peptide" evidence="1">
    <location>
        <begin position="1"/>
        <end position="28"/>
    </location>
</feature>
<keyword evidence="1" id="KW-0732">Signal</keyword>
<evidence type="ECO:0000313" key="3">
    <source>
        <dbReference type="Proteomes" id="UP000249497"/>
    </source>
</evidence>
<dbReference type="GeneID" id="37174432"/>
<gene>
    <name evidence="2" type="ORF">BO86DRAFT_380861</name>
</gene>